<dbReference type="InterPro" id="IPR009770">
    <property type="entry name" value="HGLS"/>
</dbReference>
<evidence type="ECO:0000256" key="1">
    <source>
        <dbReference type="ARBA" id="ARBA00001954"/>
    </source>
</evidence>
<accession>A0ABV9D3F5</accession>
<keyword evidence="2" id="KW-0223">Dioxygenase</keyword>
<dbReference type="SMART" id="SM01150">
    <property type="entry name" value="DUF1338"/>
    <property type="match status" value="1"/>
</dbReference>
<sequence>MQRDEFLQQLWLDYIHCHPDIGALSLWPLEQRAEYYVLVTLNRVPYQAQRLLPALYHFGYRRVSRHAMADRGILANVLSPGNDDAWLILIELQLDTLTQAPRQQLEALVNRSHPQDSCGQNLLSRGRPWPMPDWATYQKLHEAHPLAAWLAIMGPRMHHVGFDCQRSGHDIAEYTDVIAEAGLKPGDQTHALLPISPLLDHRYYACCTQRAVFAAGDEHRVTTGGLALVQKRLSGTRERAAELLLPQHTRCELSA</sequence>
<gene>
    <name evidence="8" type="ORF">ACFO0U_12870</name>
</gene>
<evidence type="ECO:0000313" key="8">
    <source>
        <dbReference type="EMBL" id="MFC4539665.1"/>
    </source>
</evidence>
<evidence type="ECO:0000256" key="3">
    <source>
        <dbReference type="ARBA" id="ARBA00023002"/>
    </source>
</evidence>
<proteinExistence type="inferred from homology"/>
<dbReference type="EC" id="1.13.11.93" evidence="6"/>
<dbReference type="Gene3D" id="3.10.180.50">
    <property type="match status" value="1"/>
</dbReference>
<name>A0ABV9D3F5_9GAMM</name>
<comment type="similarity">
    <text evidence="5">Belongs to the 2-oxoadipate dioxygenase/decarboxylase family.</text>
</comment>
<comment type="caution">
    <text evidence="8">The sequence shown here is derived from an EMBL/GenBank/DDBJ whole genome shotgun (WGS) entry which is preliminary data.</text>
</comment>
<reference evidence="9" key="1">
    <citation type="journal article" date="2019" name="Int. J. Syst. Evol. Microbiol.">
        <title>The Global Catalogue of Microorganisms (GCM) 10K type strain sequencing project: providing services to taxonomists for standard genome sequencing and annotation.</title>
        <authorList>
            <consortium name="The Broad Institute Genomics Platform"/>
            <consortium name="The Broad Institute Genome Sequencing Center for Infectious Disease"/>
            <person name="Wu L."/>
            <person name="Ma J."/>
        </authorList>
    </citation>
    <scope>NUCLEOTIDE SEQUENCE [LARGE SCALE GENOMIC DNA]</scope>
    <source>
        <strain evidence="9">CGMCC 1.12121</strain>
    </source>
</reference>
<organism evidence="8 9">
    <name type="scientific">Chromohalobacter sarecensis</name>
    <dbReference type="NCBI Taxonomy" id="245294"/>
    <lineage>
        <taxon>Bacteria</taxon>
        <taxon>Pseudomonadati</taxon>
        <taxon>Pseudomonadota</taxon>
        <taxon>Gammaproteobacteria</taxon>
        <taxon>Oceanospirillales</taxon>
        <taxon>Halomonadaceae</taxon>
        <taxon>Chromohalobacter</taxon>
    </lineage>
</organism>
<evidence type="ECO:0000256" key="7">
    <source>
        <dbReference type="ARBA" id="ARBA00035045"/>
    </source>
</evidence>
<dbReference type="EMBL" id="JBHSEU010000021">
    <property type="protein sequence ID" value="MFC4539665.1"/>
    <property type="molecule type" value="Genomic_DNA"/>
</dbReference>
<dbReference type="Proteomes" id="UP001596030">
    <property type="component" value="Unassembled WGS sequence"/>
</dbReference>
<evidence type="ECO:0000256" key="6">
    <source>
        <dbReference type="ARBA" id="ARBA00035023"/>
    </source>
</evidence>
<dbReference type="RefSeq" id="WP_246975657.1">
    <property type="nucleotide sequence ID" value="NZ_JAKGAN010000008.1"/>
</dbReference>
<evidence type="ECO:0000313" key="9">
    <source>
        <dbReference type="Proteomes" id="UP001596030"/>
    </source>
</evidence>
<evidence type="ECO:0000256" key="5">
    <source>
        <dbReference type="ARBA" id="ARBA00035013"/>
    </source>
</evidence>
<keyword evidence="4" id="KW-0408">Iron</keyword>
<protein>
    <recommendedName>
        <fullName evidence="6">2-oxoadipate dioxygenase/decarboxylase</fullName>
        <ecNumber evidence="6">1.13.11.93</ecNumber>
    </recommendedName>
    <alternativeName>
        <fullName evidence="7">2-hydroxyglutarate synthase</fullName>
    </alternativeName>
</protein>
<evidence type="ECO:0000256" key="4">
    <source>
        <dbReference type="ARBA" id="ARBA00023004"/>
    </source>
</evidence>
<keyword evidence="9" id="KW-1185">Reference proteome</keyword>
<comment type="cofactor">
    <cofactor evidence="1">
        <name>Fe(2+)</name>
        <dbReference type="ChEBI" id="CHEBI:29033"/>
    </cofactor>
</comment>
<keyword evidence="3" id="KW-0560">Oxidoreductase</keyword>
<evidence type="ECO:0000256" key="2">
    <source>
        <dbReference type="ARBA" id="ARBA00022964"/>
    </source>
</evidence>